<evidence type="ECO:0000256" key="1">
    <source>
        <dbReference type="ARBA" id="ARBA00022741"/>
    </source>
</evidence>
<dbReference type="Pfam" id="PF22942">
    <property type="entry name" value="DUF7025"/>
    <property type="match status" value="1"/>
</dbReference>
<proteinExistence type="predicted"/>
<feature type="compositionally biased region" description="Basic and acidic residues" evidence="3">
    <location>
        <begin position="25"/>
        <end position="42"/>
    </location>
</feature>
<dbReference type="InterPro" id="IPR027417">
    <property type="entry name" value="P-loop_NTPase"/>
</dbReference>
<sequence length="691" mass="79910">MNGRPWIEVTKTVKSIYKRPTNADGNHRRVPEEKPKMKGHTDEEYDLTNVQSTTMKIRSTYVINALRNIVRFAPSVSLTSETLSLKEPYGLLVHNRKALENYMSNHPSPHDKKYRDECNEHIKTVLEFIDTELGERLNAEEALHNRETPMATFENLWMLLKPGDTVFTKIDGELGPAVINNVTIFPNDNGTTNTYAMDCWRINFNGERYGREWIQPIYYDPFNGEKEITSLPAYPMRFHKDALDKQDGITLEQRCIQRGKKFWNLHKAVMKEYNGLTVLWPKRHFKGRVMIDFQSFYKHNDDPEPNFFEAGGGLQNMDCACESCKDAAEEGNHRQPVKFSTYDDVDPKETTIEDDHFFLLCSRRVPAFLLQDRRWEIIDIEHVNDVKIDKKAFDHLVLPMETKNLLKALTWSYTARLDSPEQDHWSSDLIKIILLHGSPGVGKSRTAECVAEITGRPLLSITCADIGTEPAQVDRNLERYFSLGESWGAVMLLDEADIYLEQRERGLAELQHNSLVSIFLKALEIYKGILFLTTNRVGALDEGFASRFHVALRFPTLTDDSRAQIWKYNFDLLERDYTTLRVAESARSYTMDSSEIKTVKWNGREIRNALQTAVSLAEYEANENEESKVVLKRDHIQQVVQMSHQFKEYLKSIENLDPSKKAKKEGIRNDDFGVTNEERSRRAMLRSRDTD</sequence>
<dbReference type="Pfam" id="PF00004">
    <property type="entry name" value="AAA"/>
    <property type="match status" value="1"/>
</dbReference>
<dbReference type="InterPro" id="IPR000641">
    <property type="entry name" value="CbxX/CfxQ"/>
</dbReference>
<gene>
    <name evidence="5" type="ORF">PVAG01_00310</name>
</gene>
<dbReference type="InterPro" id="IPR056599">
    <property type="entry name" value="AAA_lid_fung"/>
</dbReference>
<dbReference type="PANTHER" id="PTHR46411:SF3">
    <property type="entry name" value="AAA+ ATPASE DOMAIN-CONTAINING PROTEIN"/>
    <property type="match status" value="1"/>
</dbReference>
<keyword evidence="6" id="KW-1185">Reference proteome</keyword>
<protein>
    <submittedName>
        <fullName evidence="5">ATPase</fullName>
    </submittedName>
</protein>
<keyword evidence="1" id="KW-0547">Nucleotide-binding</keyword>
<accession>A0ABR4PVB1</accession>
<feature type="region of interest" description="Disordered" evidence="3">
    <location>
        <begin position="661"/>
        <end position="691"/>
    </location>
</feature>
<evidence type="ECO:0000256" key="2">
    <source>
        <dbReference type="ARBA" id="ARBA00022840"/>
    </source>
</evidence>
<organism evidence="5 6">
    <name type="scientific">Phlyctema vagabunda</name>
    <dbReference type="NCBI Taxonomy" id="108571"/>
    <lineage>
        <taxon>Eukaryota</taxon>
        <taxon>Fungi</taxon>
        <taxon>Dikarya</taxon>
        <taxon>Ascomycota</taxon>
        <taxon>Pezizomycotina</taxon>
        <taxon>Leotiomycetes</taxon>
        <taxon>Helotiales</taxon>
        <taxon>Dermateaceae</taxon>
        <taxon>Phlyctema</taxon>
    </lineage>
</organism>
<dbReference type="Gene3D" id="3.40.50.300">
    <property type="entry name" value="P-loop containing nucleotide triphosphate hydrolases"/>
    <property type="match status" value="1"/>
</dbReference>
<dbReference type="Pfam" id="PF23232">
    <property type="entry name" value="AAA_lid_13"/>
    <property type="match status" value="1"/>
</dbReference>
<feature type="region of interest" description="Disordered" evidence="3">
    <location>
        <begin position="19"/>
        <end position="42"/>
    </location>
</feature>
<feature type="domain" description="AAA+ ATPase" evidence="4">
    <location>
        <begin position="429"/>
        <end position="556"/>
    </location>
</feature>
<dbReference type="PRINTS" id="PR00819">
    <property type="entry name" value="CBXCFQXSUPER"/>
</dbReference>
<dbReference type="InterPro" id="IPR003593">
    <property type="entry name" value="AAA+_ATPase"/>
</dbReference>
<evidence type="ECO:0000313" key="6">
    <source>
        <dbReference type="Proteomes" id="UP001629113"/>
    </source>
</evidence>
<dbReference type="InterPro" id="IPR054289">
    <property type="entry name" value="DUF7025"/>
</dbReference>
<dbReference type="PANTHER" id="PTHR46411">
    <property type="entry name" value="FAMILY ATPASE, PUTATIVE-RELATED"/>
    <property type="match status" value="1"/>
</dbReference>
<dbReference type="Proteomes" id="UP001629113">
    <property type="component" value="Unassembled WGS sequence"/>
</dbReference>
<reference evidence="5 6" key="1">
    <citation type="submission" date="2024-06" db="EMBL/GenBank/DDBJ databases">
        <title>Complete genome of Phlyctema vagabunda strain 19-DSS-EL-015.</title>
        <authorList>
            <person name="Fiorenzani C."/>
        </authorList>
    </citation>
    <scope>NUCLEOTIDE SEQUENCE [LARGE SCALE GENOMIC DNA]</scope>
    <source>
        <strain evidence="5 6">19-DSS-EL-015</strain>
    </source>
</reference>
<keyword evidence="2" id="KW-0067">ATP-binding</keyword>
<dbReference type="EMBL" id="JBFCZG010000001">
    <property type="protein sequence ID" value="KAL3426801.1"/>
    <property type="molecule type" value="Genomic_DNA"/>
</dbReference>
<dbReference type="SUPFAM" id="SSF52540">
    <property type="entry name" value="P-loop containing nucleoside triphosphate hydrolases"/>
    <property type="match status" value="1"/>
</dbReference>
<dbReference type="SMART" id="SM00382">
    <property type="entry name" value="AAA"/>
    <property type="match status" value="1"/>
</dbReference>
<evidence type="ECO:0000256" key="3">
    <source>
        <dbReference type="SAM" id="MobiDB-lite"/>
    </source>
</evidence>
<comment type="caution">
    <text evidence="5">The sequence shown here is derived from an EMBL/GenBank/DDBJ whole genome shotgun (WGS) entry which is preliminary data.</text>
</comment>
<name>A0ABR4PVB1_9HELO</name>
<evidence type="ECO:0000259" key="4">
    <source>
        <dbReference type="SMART" id="SM00382"/>
    </source>
</evidence>
<dbReference type="InterPro" id="IPR003959">
    <property type="entry name" value="ATPase_AAA_core"/>
</dbReference>
<evidence type="ECO:0000313" key="5">
    <source>
        <dbReference type="EMBL" id="KAL3426801.1"/>
    </source>
</evidence>